<feature type="DNA-binding region" description="H-T-H motif" evidence="2">
    <location>
        <begin position="51"/>
        <end position="70"/>
    </location>
</feature>
<evidence type="ECO:0000313" key="5">
    <source>
        <dbReference type="EMBL" id="GAA6146416.1"/>
    </source>
</evidence>
<organism evidence="5 6">
    <name type="scientific">Thalassolituus maritimus</name>
    <dbReference type="NCBI Taxonomy" id="484498"/>
    <lineage>
        <taxon>Bacteria</taxon>
        <taxon>Pseudomonadati</taxon>
        <taxon>Pseudomonadota</taxon>
        <taxon>Gammaproteobacteria</taxon>
        <taxon>Oceanospirillales</taxon>
        <taxon>Oceanospirillaceae</taxon>
        <taxon>Thalassolituus</taxon>
    </lineage>
</organism>
<feature type="compositionally biased region" description="Polar residues" evidence="3">
    <location>
        <begin position="1"/>
        <end position="16"/>
    </location>
</feature>
<dbReference type="InterPro" id="IPR009057">
    <property type="entry name" value="Homeodomain-like_sf"/>
</dbReference>
<protein>
    <submittedName>
        <fullName evidence="5">TetR family transcriptional regulator</fullName>
    </submittedName>
</protein>
<dbReference type="InterPro" id="IPR001647">
    <property type="entry name" value="HTH_TetR"/>
</dbReference>
<accession>A0ABQ0A1Z2</accession>
<dbReference type="PANTHER" id="PTHR43479">
    <property type="entry name" value="ACREF/ENVCD OPERON REPRESSOR-RELATED"/>
    <property type="match status" value="1"/>
</dbReference>
<evidence type="ECO:0000256" key="1">
    <source>
        <dbReference type="ARBA" id="ARBA00023125"/>
    </source>
</evidence>
<feature type="domain" description="HTH tetR-type" evidence="4">
    <location>
        <begin position="28"/>
        <end position="88"/>
    </location>
</feature>
<gene>
    <name evidence="5" type="ORF">NBRC116585_25340</name>
</gene>
<dbReference type="EMBL" id="BAABWH010000007">
    <property type="protein sequence ID" value="GAA6146416.1"/>
    <property type="molecule type" value="Genomic_DNA"/>
</dbReference>
<comment type="caution">
    <text evidence="5">The sequence shown here is derived from an EMBL/GenBank/DDBJ whole genome shotgun (WGS) entry which is preliminary data.</text>
</comment>
<proteinExistence type="predicted"/>
<keyword evidence="1 2" id="KW-0238">DNA-binding</keyword>
<evidence type="ECO:0000259" key="4">
    <source>
        <dbReference type="PROSITE" id="PS50977"/>
    </source>
</evidence>
<dbReference type="Gene3D" id="1.10.357.10">
    <property type="entry name" value="Tetracycline Repressor, domain 2"/>
    <property type="match status" value="1"/>
</dbReference>
<dbReference type="PANTHER" id="PTHR43479:SF11">
    <property type="entry name" value="ACREF_ENVCD OPERON REPRESSOR-RELATED"/>
    <property type="match status" value="1"/>
</dbReference>
<dbReference type="Proteomes" id="UP001481413">
    <property type="component" value="Unassembled WGS sequence"/>
</dbReference>
<reference evidence="5 6" key="1">
    <citation type="submission" date="2024-04" db="EMBL/GenBank/DDBJ databases">
        <title>Draft genome sequence of Thalassolituus maritimus NBRC 116585.</title>
        <authorList>
            <person name="Miyakawa T."/>
            <person name="Kusuya Y."/>
            <person name="Miura T."/>
        </authorList>
    </citation>
    <scope>NUCLEOTIDE SEQUENCE [LARGE SCALE GENOMIC DNA]</scope>
    <source>
        <strain evidence="5 6">5NW40-0001</strain>
    </source>
</reference>
<sequence length="228" mass="26118">MSNTHMPTSNPSSTGRSYRGMTPEQRTAQRRERFLDAGLNVFGLEGFHAATVRRICKEAGLTDRYFYESYGSMEELLVEVYERCLSGILMRLQASLTDIQTDVFPEELIKRLLNEFFVEMEDPRVAKICMFEAEGVSVNMHSMYNDYIRRFVTILMAASRSHVQHWPLTNEETEVLGNAIVGGIIQATRNWTLKDYHLSREAMVNGILVLFKGTQALLDQPADSDYDR</sequence>
<evidence type="ECO:0000313" key="6">
    <source>
        <dbReference type="Proteomes" id="UP001481413"/>
    </source>
</evidence>
<dbReference type="InterPro" id="IPR050624">
    <property type="entry name" value="HTH-type_Tx_Regulator"/>
</dbReference>
<keyword evidence="6" id="KW-1185">Reference proteome</keyword>
<evidence type="ECO:0000256" key="3">
    <source>
        <dbReference type="SAM" id="MobiDB-lite"/>
    </source>
</evidence>
<name>A0ABQ0A1Z2_9GAMM</name>
<dbReference type="Pfam" id="PF00440">
    <property type="entry name" value="TetR_N"/>
    <property type="match status" value="1"/>
</dbReference>
<evidence type="ECO:0000256" key="2">
    <source>
        <dbReference type="PROSITE-ProRule" id="PRU00335"/>
    </source>
</evidence>
<dbReference type="PROSITE" id="PS50977">
    <property type="entry name" value="HTH_TETR_2"/>
    <property type="match status" value="1"/>
</dbReference>
<feature type="region of interest" description="Disordered" evidence="3">
    <location>
        <begin position="1"/>
        <end position="27"/>
    </location>
</feature>
<dbReference type="SUPFAM" id="SSF46689">
    <property type="entry name" value="Homeodomain-like"/>
    <property type="match status" value="1"/>
</dbReference>